<evidence type="ECO:0000313" key="2">
    <source>
        <dbReference type="Proteomes" id="UP000344274"/>
    </source>
</evidence>
<organism evidence="1 2">
    <name type="scientific">Pseudomonas fluorescens</name>
    <dbReference type="NCBI Taxonomy" id="294"/>
    <lineage>
        <taxon>Bacteria</taxon>
        <taxon>Pseudomonadati</taxon>
        <taxon>Pseudomonadota</taxon>
        <taxon>Gammaproteobacteria</taxon>
        <taxon>Pseudomonadales</taxon>
        <taxon>Pseudomonadaceae</taxon>
        <taxon>Pseudomonas</taxon>
    </lineage>
</organism>
<dbReference type="AlphaFoldDB" id="A0A5E6RNL2"/>
<protein>
    <submittedName>
        <fullName evidence="1">Uncharacterized protein</fullName>
    </submittedName>
</protein>
<name>A0A5E6RNL2_PSEFL</name>
<proteinExistence type="predicted"/>
<reference evidence="1 2" key="1">
    <citation type="submission" date="2019-09" db="EMBL/GenBank/DDBJ databases">
        <authorList>
            <person name="Chandra G."/>
            <person name="Truman W A."/>
        </authorList>
    </citation>
    <scope>NUCLEOTIDE SEQUENCE [LARGE SCALE GENOMIC DNA]</scope>
    <source>
        <strain evidence="1">PS673</strain>
    </source>
</reference>
<gene>
    <name evidence="1" type="ORF">PS673_01708</name>
</gene>
<evidence type="ECO:0000313" key="1">
    <source>
        <dbReference type="EMBL" id="VVM69650.1"/>
    </source>
</evidence>
<sequence>MEERLSMEEESKNVMDLIWDRTLELFIRIHDYPENPEHFDSLVHWLNENPAHLKAFNELGQIWISTGIALAREIGQPLSDLERDQPPLMMH</sequence>
<dbReference type="EMBL" id="CABVHB010000009">
    <property type="protein sequence ID" value="VVM69650.1"/>
    <property type="molecule type" value="Genomic_DNA"/>
</dbReference>
<dbReference type="Proteomes" id="UP000344274">
    <property type="component" value="Unassembled WGS sequence"/>
</dbReference>
<accession>A0A5E6RNL2</accession>